<gene>
    <name evidence="2" type="ORF">TVAG_319790</name>
</gene>
<dbReference type="VEuPathDB" id="TrichDB:TVAGG3_1009620"/>
<reference evidence="2" key="1">
    <citation type="submission" date="2006-10" db="EMBL/GenBank/DDBJ databases">
        <authorList>
            <person name="Amadeo P."/>
            <person name="Zhao Q."/>
            <person name="Wortman J."/>
            <person name="Fraser-Liggett C."/>
            <person name="Carlton J."/>
        </authorList>
    </citation>
    <scope>NUCLEOTIDE SEQUENCE</scope>
    <source>
        <strain evidence="2">G3</strain>
    </source>
</reference>
<feature type="compositionally biased region" description="Polar residues" evidence="1">
    <location>
        <begin position="283"/>
        <end position="293"/>
    </location>
</feature>
<name>A2DQC7_TRIV3</name>
<dbReference type="KEGG" id="tva:4775401"/>
<dbReference type="VEuPathDB" id="TrichDB:TVAG_319790"/>
<dbReference type="EMBL" id="DS113231">
    <property type="protein sequence ID" value="EAY17384.1"/>
    <property type="molecule type" value="Genomic_DNA"/>
</dbReference>
<keyword evidence="3" id="KW-1185">Reference proteome</keyword>
<evidence type="ECO:0000256" key="1">
    <source>
        <dbReference type="SAM" id="MobiDB-lite"/>
    </source>
</evidence>
<evidence type="ECO:0000313" key="3">
    <source>
        <dbReference type="Proteomes" id="UP000001542"/>
    </source>
</evidence>
<feature type="region of interest" description="Disordered" evidence="1">
    <location>
        <begin position="283"/>
        <end position="304"/>
    </location>
</feature>
<dbReference type="InParanoid" id="A2DQC7"/>
<sequence length="600" mass="69486">MNQQVDPLQLNIIQLYNPDFITSNDRNYLISLFGQGESYFIIPIIVQSDDKALGRFEILQQLFEKYRPNKEFLAAFYWKGEDFLVIELKSESKLIDEIIKEPFIINSKQITSLREFSNFFINRIIISYLTPNTIVKVHEIPDNPDVAVIFSNSFNDDGIYKGISVKRLPRIDYPQLNSRSMKLQSRLNEVMFKTNNKYLPPKAQFNAGAYPDVTKKGSILQNGESTDIYIWDNKKFKDEFEIVKIPYRSIEINPSFSSSEISSCLPAEKTLVQNYIKSKSKNEQPALTSISKNLQDDQRVRPPPPKVGQLMKYSQLYQNVIFMGFLQSQEVIYRPSLDLFTINGVNSLADVSRVSPGVIQIQDINAYMNFKKDRLKSLHLVDPYAIKTEDKETQPMTEKFSYPVQYPTNQKIPLEKLSIVRKAYVYKYDLLPGDLIRLKNDDNVYAIHTVNDGFTYDLLKIDNTIMYDVSKSMIETDQKNIPKLVMPSNNCLDTNQFRLMVHDKLFYEGQSWTILALHNGYALIQAAGSMKWIQSSVAPYEGEKPPSKKINTFVGRVIQTFNNEIYTIYEVDYDKGLFYCDKDHEISFNICDSGQKYYFT</sequence>
<dbReference type="Proteomes" id="UP000001542">
    <property type="component" value="Unassembled WGS sequence"/>
</dbReference>
<proteinExistence type="predicted"/>
<reference evidence="2" key="2">
    <citation type="journal article" date="2007" name="Science">
        <title>Draft genome sequence of the sexually transmitted pathogen Trichomonas vaginalis.</title>
        <authorList>
            <person name="Carlton J.M."/>
            <person name="Hirt R.P."/>
            <person name="Silva J.C."/>
            <person name="Delcher A.L."/>
            <person name="Schatz M."/>
            <person name="Zhao Q."/>
            <person name="Wortman J.R."/>
            <person name="Bidwell S.L."/>
            <person name="Alsmark U.C.M."/>
            <person name="Besteiro S."/>
            <person name="Sicheritz-Ponten T."/>
            <person name="Noel C.J."/>
            <person name="Dacks J.B."/>
            <person name="Foster P.G."/>
            <person name="Simillion C."/>
            <person name="Van de Peer Y."/>
            <person name="Miranda-Saavedra D."/>
            <person name="Barton G.J."/>
            <person name="Westrop G.D."/>
            <person name="Mueller S."/>
            <person name="Dessi D."/>
            <person name="Fiori P.L."/>
            <person name="Ren Q."/>
            <person name="Paulsen I."/>
            <person name="Zhang H."/>
            <person name="Bastida-Corcuera F.D."/>
            <person name="Simoes-Barbosa A."/>
            <person name="Brown M.T."/>
            <person name="Hayes R.D."/>
            <person name="Mukherjee M."/>
            <person name="Okumura C.Y."/>
            <person name="Schneider R."/>
            <person name="Smith A.J."/>
            <person name="Vanacova S."/>
            <person name="Villalvazo M."/>
            <person name="Haas B.J."/>
            <person name="Pertea M."/>
            <person name="Feldblyum T.V."/>
            <person name="Utterback T.R."/>
            <person name="Shu C.L."/>
            <person name="Osoegawa K."/>
            <person name="de Jong P.J."/>
            <person name="Hrdy I."/>
            <person name="Horvathova L."/>
            <person name="Zubacova Z."/>
            <person name="Dolezal P."/>
            <person name="Malik S.B."/>
            <person name="Logsdon J.M. Jr."/>
            <person name="Henze K."/>
            <person name="Gupta A."/>
            <person name="Wang C.C."/>
            <person name="Dunne R.L."/>
            <person name="Upcroft J.A."/>
            <person name="Upcroft P."/>
            <person name="White O."/>
            <person name="Salzberg S.L."/>
            <person name="Tang P."/>
            <person name="Chiu C.-H."/>
            <person name="Lee Y.-S."/>
            <person name="Embley T.M."/>
            <person name="Coombs G.H."/>
            <person name="Mottram J.C."/>
            <person name="Tachezy J."/>
            <person name="Fraser-Liggett C.M."/>
            <person name="Johnson P.J."/>
        </authorList>
    </citation>
    <scope>NUCLEOTIDE SEQUENCE [LARGE SCALE GENOMIC DNA]</scope>
    <source>
        <strain evidence="2">G3</strain>
    </source>
</reference>
<evidence type="ECO:0000313" key="2">
    <source>
        <dbReference type="EMBL" id="EAY17384.1"/>
    </source>
</evidence>
<dbReference type="RefSeq" id="XP_001330753.1">
    <property type="nucleotide sequence ID" value="XM_001330717.1"/>
</dbReference>
<dbReference type="AlphaFoldDB" id="A2DQC7"/>
<protein>
    <submittedName>
        <fullName evidence="2">Uncharacterized protein</fullName>
    </submittedName>
</protein>
<accession>A2DQC7</accession>
<organism evidence="2 3">
    <name type="scientific">Trichomonas vaginalis (strain ATCC PRA-98 / G3)</name>
    <dbReference type="NCBI Taxonomy" id="412133"/>
    <lineage>
        <taxon>Eukaryota</taxon>
        <taxon>Metamonada</taxon>
        <taxon>Parabasalia</taxon>
        <taxon>Trichomonadida</taxon>
        <taxon>Trichomonadidae</taxon>
        <taxon>Trichomonas</taxon>
    </lineage>
</organism>